<dbReference type="InterPro" id="IPR002586">
    <property type="entry name" value="CobQ/CobB/MinD/ParA_Nub-bd_dom"/>
</dbReference>
<dbReference type="Gene3D" id="3.40.50.300">
    <property type="entry name" value="P-loop containing nucleotide triphosphate hydrolases"/>
    <property type="match status" value="1"/>
</dbReference>
<evidence type="ECO:0000313" key="3">
    <source>
        <dbReference type="Proteomes" id="UP001570417"/>
    </source>
</evidence>
<sequence length="213" mass="22662">MIKLVVNTPKGGVGKTTTATNIALLLAQQGYRVMAVDLAAGLLMSQTLASCPEFSAESSNTIVQNEAQSIPDNFPGASSFDYAVLDTDDTFTVAEDLLLGTRPSWKVISPVNPNDAVGLSRIPREIRAVVLATLLTPSELSLSIVTNMAYGGDSENGYNQLHQQLSDNSIASLLSSIVLPHGNVLSETPLILLGDRDYAESLSELLRSMGVRL</sequence>
<dbReference type="CDD" id="cd02042">
    <property type="entry name" value="ParAB_family"/>
    <property type="match status" value="1"/>
</dbReference>
<dbReference type="Pfam" id="PF01656">
    <property type="entry name" value="CbiA"/>
    <property type="match status" value="1"/>
</dbReference>
<comment type="caution">
    <text evidence="2">The sequence shown here is derived from an EMBL/GenBank/DDBJ whole genome shotgun (WGS) entry which is preliminary data.</text>
</comment>
<proteinExistence type="predicted"/>
<feature type="domain" description="CobQ/CobB/MinD/ParA nucleotide binding" evidence="1">
    <location>
        <begin position="5"/>
        <end position="156"/>
    </location>
</feature>
<reference evidence="2 3" key="1">
    <citation type="journal article" date="2024" name="ISME J.">
        <title>Tailless and filamentous prophages are predominant in marine Vibrio.</title>
        <authorList>
            <person name="Steensen K."/>
            <person name="Seneca J."/>
            <person name="Bartlau N."/>
            <person name="Yu X.A."/>
            <person name="Hussain F.A."/>
            <person name="Polz M.F."/>
        </authorList>
    </citation>
    <scope>NUCLEOTIDE SEQUENCE [LARGE SCALE GENOMIC DNA]</scope>
    <source>
        <strain evidence="2 3">10N.222.51.A1</strain>
    </source>
</reference>
<evidence type="ECO:0000259" key="1">
    <source>
        <dbReference type="Pfam" id="PF01656"/>
    </source>
</evidence>
<dbReference type="InterPro" id="IPR027417">
    <property type="entry name" value="P-loop_NTPase"/>
</dbReference>
<name>A0ABV4NHL4_9VIBR</name>
<protein>
    <submittedName>
        <fullName evidence="2">AAA family ATPase</fullName>
    </submittedName>
</protein>
<organism evidence="2 3">
    <name type="scientific">Vibrio gallaecicus</name>
    <dbReference type="NCBI Taxonomy" id="552386"/>
    <lineage>
        <taxon>Bacteria</taxon>
        <taxon>Pseudomonadati</taxon>
        <taxon>Pseudomonadota</taxon>
        <taxon>Gammaproteobacteria</taxon>
        <taxon>Vibrionales</taxon>
        <taxon>Vibrionaceae</taxon>
        <taxon>Vibrio</taxon>
    </lineage>
</organism>
<evidence type="ECO:0000313" key="2">
    <source>
        <dbReference type="EMBL" id="MFA0570757.1"/>
    </source>
</evidence>
<dbReference type="SUPFAM" id="SSF52540">
    <property type="entry name" value="P-loop containing nucleoside triphosphate hydrolases"/>
    <property type="match status" value="1"/>
</dbReference>
<gene>
    <name evidence="2" type="ORF">AB4566_21115</name>
</gene>
<accession>A0ABV4NHL4</accession>
<keyword evidence="3" id="KW-1185">Reference proteome</keyword>
<dbReference type="EMBL" id="JBFRUW010000118">
    <property type="protein sequence ID" value="MFA0570757.1"/>
    <property type="molecule type" value="Genomic_DNA"/>
</dbReference>
<dbReference type="RefSeq" id="WP_372268470.1">
    <property type="nucleotide sequence ID" value="NZ_JBFRUW010000118.1"/>
</dbReference>
<dbReference type="Proteomes" id="UP001570417">
    <property type="component" value="Unassembled WGS sequence"/>
</dbReference>